<dbReference type="Pfam" id="PF03572">
    <property type="entry name" value="Peptidase_S41"/>
    <property type="match status" value="1"/>
</dbReference>
<keyword evidence="4" id="KW-1185">Reference proteome</keyword>
<dbReference type="InterPro" id="IPR005151">
    <property type="entry name" value="Tail-specific_protease"/>
</dbReference>
<dbReference type="PANTHER" id="PTHR11261:SF3">
    <property type="entry name" value="RETINOL-BINDING PROTEIN 3"/>
    <property type="match status" value="1"/>
</dbReference>
<dbReference type="InterPro" id="IPR029045">
    <property type="entry name" value="ClpP/crotonase-like_dom_sf"/>
</dbReference>
<dbReference type="Gene3D" id="3.30.750.44">
    <property type="match status" value="1"/>
</dbReference>
<evidence type="ECO:0000259" key="2">
    <source>
        <dbReference type="Pfam" id="PF14684"/>
    </source>
</evidence>
<proteinExistence type="predicted"/>
<dbReference type="Pfam" id="PF14684">
    <property type="entry name" value="Tricorn_C1"/>
    <property type="match status" value="1"/>
</dbReference>
<dbReference type="Proteomes" id="UP001165460">
    <property type="component" value="Unassembled WGS sequence"/>
</dbReference>
<accession>A0ABS9ZZ54</accession>
<dbReference type="SUPFAM" id="SSF52096">
    <property type="entry name" value="ClpP/crotonase"/>
    <property type="match status" value="1"/>
</dbReference>
<feature type="domain" description="Tail specific protease" evidence="1">
    <location>
        <begin position="215"/>
        <end position="370"/>
    </location>
</feature>
<sequence>MKIKIYLIILFLIISNLTFGQTKYQKDFGEFWNDINDNYAYLKEQNIDWKKVKEIYQPKTEKISTSSEFIQLLESVLNELYNGHSSLNTNLNTSNRLIPSGQDIYVEKINNKFIITDLRKDFGAEKSGLKVTMEVTKFNGKPIDEQLNKFLPKFTQNHNSKMYQFALDMLFAGTHNTKREISILENGIEKEYFPDEYKYTQSNSLLESKIINKNTAYIKINNSLGNNQLILNFDKTLDSFLNYRNLIIDLTETPNGGNTTVARAIMGRFIDKILPYQRHEFDEQYETKRVWTEFVMPRKKQFKGKVYVLVGHWTGSMGEGIAIGFDGMKRAEIIGTKMAGLLGAISNFQMTETKIGYQFPTERLYQTNGKPREDFLPKILTRNIEETYKKISKIK</sequence>
<name>A0ABS9ZZ54_9SPHI</name>
<reference evidence="3" key="1">
    <citation type="submission" date="2022-03" db="EMBL/GenBank/DDBJ databases">
        <authorList>
            <person name="Woo C.Y."/>
        </authorList>
    </citation>
    <scope>NUCLEOTIDE SEQUENCE</scope>
    <source>
        <strain evidence="3">CYS-01</strain>
    </source>
</reference>
<comment type="caution">
    <text evidence="3">The sequence shown here is derived from an EMBL/GenBank/DDBJ whole genome shotgun (WGS) entry which is preliminary data.</text>
</comment>
<dbReference type="RefSeq" id="WP_243362808.1">
    <property type="nucleotide sequence ID" value="NZ_JALGBH010000002.1"/>
</dbReference>
<dbReference type="EMBL" id="JALGBH010000002">
    <property type="protein sequence ID" value="MCJ0743583.1"/>
    <property type="molecule type" value="Genomic_DNA"/>
</dbReference>
<feature type="domain" description="Tricorn protease C1" evidence="2">
    <location>
        <begin position="22"/>
        <end position="77"/>
    </location>
</feature>
<gene>
    <name evidence="3" type="ORF">MMF97_12740</name>
</gene>
<organism evidence="3 4">
    <name type="scientific">Pedobacter montanisoli</name>
    <dbReference type="NCBI Taxonomy" id="2923277"/>
    <lineage>
        <taxon>Bacteria</taxon>
        <taxon>Pseudomonadati</taxon>
        <taxon>Bacteroidota</taxon>
        <taxon>Sphingobacteriia</taxon>
        <taxon>Sphingobacteriales</taxon>
        <taxon>Sphingobacteriaceae</taxon>
        <taxon>Pedobacter</taxon>
    </lineage>
</organism>
<dbReference type="PANTHER" id="PTHR11261">
    <property type="entry name" value="INTERPHOTORECEPTOR RETINOID-BINDING PROTEIN"/>
    <property type="match status" value="1"/>
</dbReference>
<dbReference type="Gene3D" id="3.90.226.10">
    <property type="entry name" value="2-enoyl-CoA Hydratase, Chain A, domain 1"/>
    <property type="match status" value="1"/>
</dbReference>
<protein>
    <submittedName>
        <fullName evidence="3">S41 family peptidase</fullName>
    </submittedName>
</protein>
<evidence type="ECO:0000313" key="3">
    <source>
        <dbReference type="EMBL" id="MCJ0743583.1"/>
    </source>
</evidence>
<evidence type="ECO:0000313" key="4">
    <source>
        <dbReference type="Proteomes" id="UP001165460"/>
    </source>
</evidence>
<evidence type="ECO:0000259" key="1">
    <source>
        <dbReference type="Pfam" id="PF03572"/>
    </source>
</evidence>
<dbReference type="InterPro" id="IPR028204">
    <property type="entry name" value="Tricorn_C1"/>
</dbReference>